<dbReference type="EMBL" id="GIBP01009046">
    <property type="protein sequence ID" value="NDV38015.1"/>
    <property type="molecule type" value="Transcribed_RNA"/>
</dbReference>
<dbReference type="AlphaFoldDB" id="A0A6B2LM54"/>
<proteinExistence type="predicted"/>
<accession>A0A6B2LM54</accession>
<evidence type="ECO:0000313" key="2">
    <source>
        <dbReference type="EMBL" id="NDV38015.1"/>
    </source>
</evidence>
<feature type="region of interest" description="Disordered" evidence="1">
    <location>
        <begin position="1"/>
        <end position="62"/>
    </location>
</feature>
<sequence>MEKSDKKGKKVKSPRGSATRQKSLPIEKKLGSPSKQNSKAVKEKMSPKNLFSPRRSSTQKKIHSMDFQDSPVHLYKNNLAVPEDGITHHRSSSHVEMIDLPPRERKRSTTNSSIPVHLEED</sequence>
<name>A0A6B2LM54_9EUKA</name>
<organism evidence="2">
    <name type="scientific">Arcella intermedia</name>
    <dbReference type="NCBI Taxonomy" id="1963864"/>
    <lineage>
        <taxon>Eukaryota</taxon>
        <taxon>Amoebozoa</taxon>
        <taxon>Tubulinea</taxon>
        <taxon>Elardia</taxon>
        <taxon>Arcellinida</taxon>
        <taxon>Sphaerothecina</taxon>
        <taxon>Arcellidae</taxon>
        <taxon>Arcella</taxon>
    </lineage>
</organism>
<protein>
    <submittedName>
        <fullName evidence="2">Uncharacterized protein</fullName>
    </submittedName>
</protein>
<feature type="compositionally biased region" description="Basic residues" evidence="1">
    <location>
        <begin position="1"/>
        <end position="13"/>
    </location>
</feature>
<evidence type="ECO:0000256" key="1">
    <source>
        <dbReference type="SAM" id="MobiDB-lite"/>
    </source>
</evidence>
<reference evidence="2" key="1">
    <citation type="journal article" date="2020" name="J. Eukaryot. Microbiol.">
        <title>De novo Sequencing, Assembly and Annotation of the Transcriptome for the Free-Living Testate Amoeba Arcella intermedia.</title>
        <authorList>
            <person name="Ribeiro G.M."/>
            <person name="Porfirio-Sousa A.L."/>
            <person name="Maurer-Alcala X.X."/>
            <person name="Katz L.A."/>
            <person name="Lahr D.J.G."/>
        </authorList>
    </citation>
    <scope>NUCLEOTIDE SEQUENCE</scope>
</reference>
<feature type="region of interest" description="Disordered" evidence="1">
    <location>
        <begin position="85"/>
        <end position="121"/>
    </location>
</feature>